<keyword evidence="4" id="KW-1185">Reference proteome</keyword>
<dbReference type="Proteomes" id="UP000221168">
    <property type="component" value="Unassembled WGS sequence"/>
</dbReference>
<organism evidence="3 4">
    <name type="scientific">Zhengella mangrovi</name>
    <dbReference type="NCBI Taxonomy" id="1982044"/>
    <lineage>
        <taxon>Bacteria</taxon>
        <taxon>Pseudomonadati</taxon>
        <taxon>Pseudomonadota</taxon>
        <taxon>Alphaproteobacteria</taxon>
        <taxon>Hyphomicrobiales</taxon>
        <taxon>Notoacmeibacteraceae</taxon>
        <taxon>Zhengella</taxon>
    </lineage>
</organism>
<dbReference type="InterPro" id="IPR002491">
    <property type="entry name" value="ABC_transptr_periplasmic_BD"/>
</dbReference>
<comment type="caution">
    <text evidence="3">The sequence shown here is derived from an EMBL/GenBank/DDBJ whole genome shotgun (WGS) entry which is preliminary data.</text>
</comment>
<feature type="chain" id="PRO_5013820740" evidence="1">
    <location>
        <begin position="25"/>
        <end position="289"/>
    </location>
</feature>
<proteinExistence type="predicted"/>
<dbReference type="PANTHER" id="PTHR30535">
    <property type="entry name" value="VITAMIN B12-BINDING PROTEIN"/>
    <property type="match status" value="1"/>
</dbReference>
<gene>
    <name evidence="3" type="ORF">CSC94_19585</name>
</gene>
<dbReference type="AlphaFoldDB" id="A0A2G1QIQ0"/>
<accession>A0A2G1QIQ0</accession>
<protein>
    <submittedName>
        <fullName evidence="3">ABC transporter substrate-binding protein</fullName>
    </submittedName>
</protein>
<dbReference type="PANTHER" id="PTHR30535:SF34">
    <property type="entry name" value="MOLYBDATE-BINDING PROTEIN MOLA"/>
    <property type="match status" value="1"/>
</dbReference>
<name>A0A2G1QIQ0_9HYPH</name>
<dbReference type="InterPro" id="IPR050902">
    <property type="entry name" value="ABC_Transporter_SBP"/>
</dbReference>
<dbReference type="SUPFAM" id="SSF53807">
    <property type="entry name" value="Helical backbone' metal receptor"/>
    <property type="match status" value="1"/>
</dbReference>
<dbReference type="EMBL" id="PDVP01000016">
    <property type="protein sequence ID" value="PHP65330.1"/>
    <property type="molecule type" value="Genomic_DNA"/>
</dbReference>
<feature type="signal peptide" evidence="1">
    <location>
        <begin position="1"/>
        <end position="24"/>
    </location>
</feature>
<dbReference type="Gene3D" id="3.40.50.1980">
    <property type="entry name" value="Nitrogenase molybdenum iron protein domain"/>
    <property type="match status" value="2"/>
</dbReference>
<dbReference type="GO" id="GO:0071281">
    <property type="term" value="P:cellular response to iron ion"/>
    <property type="evidence" value="ECO:0007669"/>
    <property type="project" value="TreeGrafter"/>
</dbReference>
<reference evidence="3 4" key="1">
    <citation type="submission" date="2017-10" db="EMBL/GenBank/DDBJ databases">
        <title>Sedimentibacterium mangrovi gen. nov., sp. nov., a novel member of family Phyllobacteriacea isolated from mangrove sediment.</title>
        <authorList>
            <person name="Liao H."/>
            <person name="Tian Y."/>
        </authorList>
    </citation>
    <scope>NUCLEOTIDE SEQUENCE [LARGE SCALE GENOMIC DNA]</scope>
    <source>
        <strain evidence="3 4">X9-2-2</strain>
    </source>
</reference>
<evidence type="ECO:0000313" key="3">
    <source>
        <dbReference type="EMBL" id="PHP65330.1"/>
    </source>
</evidence>
<evidence type="ECO:0000259" key="2">
    <source>
        <dbReference type="PROSITE" id="PS50983"/>
    </source>
</evidence>
<dbReference type="OrthoDB" id="1632039at2"/>
<feature type="domain" description="Fe/B12 periplasmic-binding" evidence="2">
    <location>
        <begin position="30"/>
        <end position="285"/>
    </location>
</feature>
<evidence type="ECO:0000256" key="1">
    <source>
        <dbReference type="SAM" id="SignalP"/>
    </source>
</evidence>
<dbReference type="RefSeq" id="WP_099308071.1">
    <property type="nucleotide sequence ID" value="NZ_PDVP01000016.1"/>
</dbReference>
<dbReference type="PROSITE" id="PS50983">
    <property type="entry name" value="FE_B12_PBP"/>
    <property type="match status" value="1"/>
</dbReference>
<dbReference type="Pfam" id="PF01497">
    <property type="entry name" value="Peripla_BP_2"/>
    <property type="match status" value="1"/>
</dbReference>
<keyword evidence="1" id="KW-0732">Signal</keyword>
<evidence type="ECO:0000313" key="4">
    <source>
        <dbReference type="Proteomes" id="UP000221168"/>
    </source>
</evidence>
<sequence>MVRRSGIRVAAALLAVLAGTGAWADGALPTVHSLNLCTDQLAMLIAAPGQIRSISELAIDPSLSALAGQARTYPANRGLAEEVVADQPDLVVTGAWSARNATDLLRSLGYRVETFRPDLTLDGIRGDILRMGDLLHRRDTARELVAGFDAELARAPDAGCPAAFHPRLLVFGPNGVTEGAGTLPDTVIKAAGFVNLGAEPGTGGMAFISLEQVIAMRPDVILLPADDPAAPALAQKLFSHPALKASGARIVRGAVDAALWTCGGPFTARAVTGLKRLKASLPGCRGPGS</sequence>